<dbReference type="Pfam" id="PF00282">
    <property type="entry name" value="Pyridoxal_deC"/>
    <property type="match status" value="1"/>
</dbReference>
<proteinExistence type="inferred from homology"/>
<gene>
    <name evidence="8" type="ORF">BECKLFY1418A_GA0070994_12291</name>
</gene>
<dbReference type="InterPro" id="IPR015422">
    <property type="entry name" value="PyrdxlP-dep_Trfase_small"/>
</dbReference>
<dbReference type="GO" id="GO:0016831">
    <property type="term" value="F:carboxy-lyase activity"/>
    <property type="evidence" value="ECO:0007669"/>
    <property type="project" value="UniProtKB-KW"/>
</dbReference>
<dbReference type="InterPro" id="IPR021115">
    <property type="entry name" value="Pyridoxal-P_BS"/>
</dbReference>
<dbReference type="Gene3D" id="3.40.640.10">
    <property type="entry name" value="Type I PLP-dependent aspartate aminotransferase-like (Major domain)"/>
    <property type="match status" value="1"/>
</dbReference>
<evidence type="ECO:0000256" key="6">
    <source>
        <dbReference type="PIRSR" id="PIRSR602129-50"/>
    </source>
</evidence>
<evidence type="ECO:0000256" key="5">
    <source>
        <dbReference type="ARBA" id="ARBA00023239"/>
    </source>
</evidence>
<evidence type="ECO:0000256" key="4">
    <source>
        <dbReference type="ARBA" id="ARBA00022898"/>
    </source>
</evidence>
<dbReference type="GO" id="GO:0030170">
    <property type="term" value="F:pyridoxal phosphate binding"/>
    <property type="evidence" value="ECO:0007669"/>
    <property type="project" value="InterPro"/>
</dbReference>
<dbReference type="AlphaFoldDB" id="A0A450VDA1"/>
<dbReference type="InterPro" id="IPR015424">
    <property type="entry name" value="PyrdxlP-dep_Trfase"/>
</dbReference>
<comment type="similarity">
    <text evidence="2 7">Belongs to the group II decarboxylase family.</text>
</comment>
<reference evidence="8" key="1">
    <citation type="submission" date="2019-02" db="EMBL/GenBank/DDBJ databases">
        <authorList>
            <person name="Gruber-Vodicka R. H."/>
            <person name="Seah K. B. B."/>
        </authorList>
    </citation>
    <scope>NUCLEOTIDE SEQUENCE</scope>
    <source>
        <strain evidence="8">BECK_M6</strain>
    </source>
</reference>
<evidence type="ECO:0000256" key="1">
    <source>
        <dbReference type="ARBA" id="ARBA00001933"/>
    </source>
</evidence>
<protein>
    <submittedName>
        <fullName evidence="8">Pyridoxal-dependent decarboxylase conserved domain-containing protein</fullName>
    </submittedName>
</protein>
<evidence type="ECO:0000256" key="3">
    <source>
        <dbReference type="ARBA" id="ARBA00022793"/>
    </source>
</evidence>
<name>A0A450VDA1_9GAMM</name>
<dbReference type="Gene3D" id="3.90.1150.10">
    <property type="entry name" value="Aspartate Aminotransferase, domain 1"/>
    <property type="match status" value="1"/>
</dbReference>
<feature type="modified residue" description="N6-(pyridoxal phosphate)lysine" evidence="6">
    <location>
        <position position="60"/>
    </location>
</feature>
<keyword evidence="4 6" id="KW-0663">Pyridoxal phosphate</keyword>
<dbReference type="InterPro" id="IPR051151">
    <property type="entry name" value="Group_II_Decarboxylase"/>
</dbReference>
<comment type="cofactor">
    <cofactor evidence="1 6 7">
        <name>pyridoxal 5'-phosphate</name>
        <dbReference type="ChEBI" id="CHEBI:597326"/>
    </cofactor>
</comment>
<dbReference type="PROSITE" id="PS00392">
    <property type="entry name" value="DDC_GAD_HDC_YDC"/>
    <property type="match status" value="1"/>
</dbReference>
<evidence type="ECO:0000256" key="2">
    <source>
        <dbReference type="ARBA" id="ARBA00009533"/>
    </source>
</evidence>
<dbReference type="GO" id="GO:0019752">
    <property type="term" value="P:carboxylic acid metabolic process"/>
    <property type="evidence" value="ECO:0007669"/>
    <property type="project" value="InterPro"/>
</dbReference>
<evidence type="ECO:0000313" key="8">
    <source>
        <dbReference type="EMBL" id="VFK02783.1"/>
    </source>
</evidence>
<sequence>MKEAVDRVDRIRGILADISVPSAYIHADAAFSGMTLPFIDDSPPFDFTAGIDSISVSGHKFIGSPIPCGIVLAKQKDVFNITGCAEYIGGCQDVTLSGSRNGITPLLLWYAIRKYGEEGFRALVTQCIERAEYAVTELNKVGYKAWRHPHAITVIIPRPSKSIIRKWQIAVNGNDAHIIIRPDVTTEIIDEFVTDVRI</sequence>
<evidence type="ECO:0000256" key="7">
    <source>
        <dbReference type="RuleBase" id="RU000382"/>
    </source>
</evidence>
<dbReference type="PANTHER" id="PTHR46101">
    <property type="match status" value="1"/>
</dbReference>
<dbReference type="PANTHER" id="PTHR46101:SF2">
    <property type="entry name" value="SERINE DECARBOXYLASE"/>
    <property type="match status" value="1"/>
</dbReference>
<keyword evidence="5 7" id="KW-0456">Lyase</keyword>
<dbReference type="EMBL" id="CAADFH010000229">
    <property type="protein sequence ID" value="VFK02783.1"/>
    <property type="molecule type" value="Genomic_DNA"/>
</dbReference>
<dbReference type="SUPFAM" id="SSF53383">
    <property type="entry name" value="PLP-dependent transferases"/>
    <property type="match status" value="1"/>
</dbReference>
<organism evidence="8">
    <name type="scientific">Candidatus Kentrum sp. LFY</name>
    <dbReference type="NCBI Taxonomy" id="2126342"/>
    <lineage>
        <taxon>Bacteria</taxon>
        <taxon>Pseudomonadati</taxon>
        <taxon>Pseudomonadota</taxon>
        <taxon>Gammaproteobacteria</taxon>
        <taxon>Candidatus Kentrum</taxon>
    </lineage>
</organism>
<keyword evidence="3" id="KW-0210">Decarboxylase</keyword>
<accession>A0A450VDA1</accession>
<dbReference type="InterPro" id="IPR015421">
    <property type="entry name" value="PyrdxlP-dep_Trfase_major"/>
</dbReference>
<dbReference type="InterPro" id="IPR002129">
    <property type="entry name" value="PyrdxlP-dep_de-COase"/>
</dbReference>